<organism evidence="1 2">
    <name type="scientific">Nothophoma quercina</name>
    <dbReference type="NCBI Taxonomy" id="749835"/>
    <lineage>
        <taxon>Eukaryota</taxon>
        <taxon>Fungi</taxon>
        <taxon>Dikarya</taxon>
        <taxon>Ascomycota</taxon>
        <taxon>Pezizomycotina</taxon>
        <taxon>Dothideomycetes</taxon>
        <taxon>Pleosporomycetidae</taxon>
        <taxon>Pleosporales</taxon>
        <taxon>Pleosporineae</taxon>
        <taxon>Didymellaceae</taxon>
        <taxon>Nothophoma</taxon>
    </lineage>
</organism>
<reference evidence="1 2" key="1">
    <citation type="submission" date="2024-02" db="EMBL/GenBank/DDBJ databases">
        <title>De novo assembly and annotation of 12 fungi associated with fruit tree decline syndrome in Ontario, Canada.</title>
        <authorList>
            <person name="Sulman M."/>
            <person name="Ellouze W."/>
            <person name="Ilyukhin E."/>
        </authorList>
    </citation>
    <scope>NUCLEOTIDE SEQUENCE [LARGE SCALE GENOMIC DNA]</scope>
    <source>
        <strain evidence="1 2">M97-236</strain>
    </source>
</reference>
<evidence type="ECO:0000313" key="2">
    <source>
        <dbReference type="Proteomes" id="UP001521222"/>
    </source>
</evidence>
<keyword evidence="2" id="KW-1185">Reference proteome</keyword>
<evidence type="ECO:0000313" key="1">
    <source>
        <dbReference type="EMBL" id="KAL1598070.1"/>
    </source>
</evidence>
<comment type="caution">
    <text evidence="1">The sequence shown here is derived from an EMBL/GenBank/DDBJ whole genome shotgun (WGS) entry which is preliminary data.</text>
</comment>
<protein>
    <submittedName>
        <fullName evidence="1">Uncharacterized protein</fullName>
    </submittedName>
</protein>
<sequence length="158" mass="17881">MFWMKDMLLQQNEAALHQQIAKADDKTRAIKLSLQQHFAGNNNELVAASPQLKEAKQSRRELLHKLKKQQAANQTFVKMCKEALSQTVYQRTGQKIKGIRATNNSSALTSFINTSREESKINQDISNVNANNYSVAVARVIKNVDFKNLRPNGPNKDQ</sequence>
<name>A0ABR3R0X4_9PLEO</name>
<dbReference type="Proteomes" id="UP001521222">
    <property type="component" value="Unassembled WGS sequence"/>
</dbReference>
<dbReference type="EMBL" id="JAKIXB020000024">
    <property type="protein sequence ID" value="KAL1598070.1"/>
    <property type="molecule type" value="Genomic_DNA"/>
</dbReference>
<gene>
    <name evidence="1" type="ORF">SLS59_007080</name>
</gene>
<accession>A0ABR3R0X4</accession>
<proteinExistence type="predicted"/>